<protein>
    <submittedName>
        <fullName evidence="1">Uncharacterized protein</fullName>
    </submittedName>
</protein>
<gene>
    <name evidence="1" type="ORF">SLEP1_g41107</name>
</gene>
<evidence type="ECO:0000313" key="1">
    <source>
        <dbReference type="EMBL" id="GKV32509.1"/>
    </source>
</evidence>
<evidence type="ECO:0000313" key="2">
    <source>
        <dbReference type="Proteomes" id="UP001054252"/>
    </source>
</evidence>
<comment type="caution">
    <text evidence="1">The sequence shown here is derived from an EMBL/GenBank/DDBJ whole genome shotgun (WGS) entry which is preliminary data.</text>
</comment>
<sequence>MDAVGLVMDIEKDVVPTLKKYVKYQICHNDYVTEFKEMQTQLKHRRQDVEKGLHAQLTQPGKIAKEEVKAWLEKADQETVEKVVEDLICKRGCFTSICSSRKLDKRTQSLTEGIFKQGENPATDSNLPLREIGKHPDLLCSVRLLLLPVVGANSFEFSPRELPLQIPAGFSLLLGPVLQLLNSGS</sequence>
<proteinExistence type="predicted"/>
<dbReference type="AlphaFoldDB" id="A0AAV5L5L7"/>
<reference evidence="1 2" key="1">
    <citation type="journal article" date="2021" name="Commun. Biol.">
        <title>The genome of Shorea leprosula (Dipterocarpaceae) highlights the ecological relevance of drought in aseasonal tropical rainforests.</title>
        <authorList>
            <person name="Ng K.K.S."/>
            <person name="Kobayashi M.J."/>
            <person name="Fawcett J.A."/>
            <person name="Hatakeyama M."/>
            <person name="Paape T."/>
            <person name="Ng C.H."/>
            <person name="Ang C.C."/>
            <person name="Tnah L.H."/>
            <person name="Lee C.T."/>
            <person name="Nishiyama T."/>
            <person name="Sese J."/>
            <person name="O'Brien M.J."/>
            <person name="Copetti D."/>
            <person name="Mohd Noor M.I."/>
            <person name="Ong R.C."/>
            <person name="Putra M."/>
            <person name="Sireger I.Z."/>
            <person name="Indrioko S."/>
            <person name="Kosugi Y."/>
            <person name="Izuno A."/>
            <person name="Isagi Y."/>
            <person name="Lee S.L."/>
            <person name="Shimizu K.K."/>
        </authorList>
    </citation>
    <scope>NUCLEOTIDE SEQUENCE [LARGE SCALE GENOMIC DNA]</scope>
    <source>
        <strain evidence="1">214</strain>
    </source>
</reference>
<dbReference type="Proteomes" id="UP001054252">
    <property type="component" value="Unassembled WGS sequence"/>
</dbReference>
<keyword evidence="2" id="KW-1185">Reference proteome</keyword>
<accession>A0AAV5L5L7</accession>
<dbReference type="EMBL" id="BPVZ01000096">
    <property type="protein sequence ID" value="GKV32509.1"/>
    <property type="molecule type" value="Genomic_DNA"/>
</dbReference>
<organism evidence="1 2">
    <name type="scientific">Rubroshorea leprosula</name>
    <dbReference type="NCBI Taxonomy" id="152421"/>
    <lineage>
        <taxon>Eukaryota</taxon>
        <taxon>Viridiplantae</taxon>
        <taxon>Streptophyta</taxon>
        <taxon>Embryophyta</taxon>
        <taxon>Tracheophyta</taxon>
        <taxon>Spermatophyta</taxon>
        <taxon>Magnoliopsida</taxon>
        <taxon>eudicotyledons</taxon>
        <taxon>Gunneridae</taxon>
        <taxon>Pentapetalae</taxon>
        <taxon>rosids</taxon>
        <taxon>malvids</taxon>
        <taxon>Malvales</taxon>
        <taxon>Dipterocarpaceae</taxon>
        <taxon>Rubroshorea</taxon>
    </lineage>
</organism>
<name>A0AAV5L5L7_9ROSI</name>